<dbReference type="AlphaFoldDB" id="W4LNA2"/>
<proteinExistence type="predicted"/>
<keyword evidence="3" id="KW-1185">Reference proteome</keyword>
<protein>
    <submittedName>
        <fullName evidence="2">Uncharacterized protein</fullName>
    </submittedName>
</protein>
<dbReference type="HOGENOM" id="CLU_735062_0_0_7"/>
<evidence type="ECO:0000256" key="1">
    <source>
        <dbReference type="SAM" id="Coils"/>
    </source>
</evidence>
<comment type="caution">
    <text evidence="2">The sequence shown here is derived from an EMBL/GenBank/DDBJ whole genome shotgun (WGS) entry which is preliminary data.</text>
</comment>
<sequence length="376" mass="40586">MTDSNDLLVPSEGGIPVLDNAISNLFNAHNVTVGCAQTLIIQTPFTNNLLTTLPEDQALAAEHAMTFKSGWGYGVSETFIMGLTSISEFVLALSTNGLSSTAEQLDTMPTTDPSYKDWVERWRAQLSAMVDACCNVDADSGSTLLRMKNIHDQLQELATQIDDDDVRLTTAIKEVKNQDTINKLKEQQASLQKQLAEVNNQIAKGASTEIASSIAFGVEFGSEFIDGFGAGAVAGAALSIYGEANEINEFNEKNKQYSEQQDSLGQQISDLVTTIGEDEVDMATLTLSSAQVDIFNTQITGMVSTTGGIIDQMLDWKKQLNLLAEHSEPPSPNYFSDQVSTGITYWTSLKAALTRYSAIMALSKTSSSLPSKSTTS</sequence>
<accession>W4LNA2</accession>
<keyword evidence="1" id="KW-0175">Coiled coil</keyword>
<evidence type="ECO:0000313" key="3">
    <source>
        <dbReference type="Proteomes" id="UP000019141"/>
    </source>
</evidence>
<feature type="coiled-coil region" evidence="1">
    <location>
        <begin position="177"/>
        <end position="204"/>
    </location>
</feature>
<gene>
    <name evidence="2" type="ORF">ETSY1_15315</name>
</gene>
<dbReference type="SUPFAM" id="SSF58100">
    <property type="entry name" value="Bacterial hemolysins"/>
    <property type="match status" value="1"/>
</dbReference>
<dbReference type="Gene3D" id="1.20.1170.10">
    <property type="match status" value="1"/>
</dbReference>
<dbReference type="EMBL" id="AZHW01000456">
    <property type="protein sequence ID" value="ETW99354.1"/>
    <property type="molecule type" value="Genomic_DNA"/>
</dbReference>
<dbReference type="Proteomes" id="UP000019141">
    <property type="component" value="Unassembled WGS sequence"/>
</dbReference>
<organism evidence="2 3">
    <name type="scientific">Entotheonella factor</name>
    <dbReference type="NCBI Taxonomy" id="1429438"/>
    <lineage>
        <taxon>Bacteria</taxon>
        <taxon>Pseudomonadati</taxon>
        <taxon>Nitrospinota/Tectimicrobiota group</taxon>
        <taxon>Candidatus Tectimicrobiota</taxon>
        <taxon>Candidatus Entotheonellia</taxon>
        <taxon>Candidatus Entotheonellales</taxon>
        <taxon>Candidatus Entotheonellaceae</taxon>
        <taxon>Candidatus Entotheonella</taxon>
    </lineage>
</organism>
<evidence type="ECO:0000313" key="2">
    <source>
        <dbReference type="EMBL" id="ETW99354.1"/>
    </source>
</evidence>
<reference evidence="2 3" key="1">
    <citation type="journal article" date="2014" name="Nature">
        <title>An environmental bacterial taxon with a large and distinct metabolic repertoire.</title>
        <authorList>
            <person name="Wilson M.C."/>
            <person name="Mori T."/>
            <person name="Ruckert C."/>
            <person name="Uria A.R."/>
            <person name="Helf M.J."/>
            <person name="Takada K."/>
            <person name="Gernert C."/>
            <person name="Steffens U.A."/>
            <person name="Heycke N."/>
            <person name="Schmitt S."/>
            <person name="Rinke C."/>
            <person name="Helfrich E.J."/>
            <person name="Brachmann A.O."/>
            <person name="Gurgui C."/>
            <person name="Wakimoto T."/>
            <person name="Kracht M."/>
            <person name="Crusemann M."/>
            <person name="Hentschel U."/>
            <person name="Abe I."/>
            <person name="Matsunaga S."/>
            <person name="Kalinowski J."/>
            <person name="Takeyama H."/>
            <person name="Piel J."/>
        </authorList>
    </citation>
    <scope>NUCLEOTIDE SEQUENCE [LARGE SCALE GENOMIC DNA]</scope>
    <source>
        <strain evidence="3">TSY1</strain>
    </source>
</reference>
<name>W4LNA2_ENTF1</name>